<reference evidence="2 3" key="1">
    <citation type="journal article" date="2012" name="PLoS Pathog.">
        <title>Diverse lifestyles and strategies of plant pathogenesis encoded in the genomes of eighteen Dothideomycetes fungi.</title>
        <authorList>
            <person name="Ohm R.A."/>
            <person name="Feau N."/>
            <person name="Henrissat B."/>
            <person name="Schoch C.L."/>
            <person name="Horwitz B.A."/>
            <person name="Barry K.W."/>
            <person name="Condon B.J."/>
            <person name="Copeland A.C."/>
            <person name="Dhillon B."/>
            <person name="Glaser F."/>
            <person name="Hesse C.N."/>
            <person name="Kosti I."/>
            <person name="LaButti K."/>
            <person name="Lindquist E.A."/>
            <person name="Lucas S."/>
            <person name="Salamov A.A."/>
            <person name="Bradshaw R.E."/>
            <person name="Ciuffetti L."/>
            <person name="Hamelin R.C."/>
            <person name="Kema G.H.J."/>
            <person name="Lawrence C."/>
            <person name="Scott J.A."/>
            <person name="Spatafora J.W."/>
            <person name="Turgeon B.G."/>
            <person name="de Wit P.J.G.M."/>
            <person name="Zhong S."/>
            <person name="Goodwin S.B."/>
            <person name="Grigoriev I.V."/>
        </authorList>
    </citation>
    <scope>NUCLEOTIDE SEQUENCE [LARGE SCALE GENOMIC DNA]</scope>
    <source>
        <strain evidence="2 3">CIRAD86</strain>
    </source>
</reference>
<dbReference type="RefSeq" id="XP_007920531.1">
    <property type="nucleotide sequence ID" value="XM_007922340.1"/>
</dbReference>
<protein>
    <submittedName>
        <fullName evidence="2">Carbohydrate esterase family 8 protein</fullName>
    </submittedName>
</protein>
<name>N1Q7H3_PSEFD</name>
<dbReference type="AlphaFoldDB" id="N1Q7H3"/>
<evidence type="ECO:0000256" key="1">
    <source>
        <dbReference type="SAM" id="MobiDB-lite"/>
    </source>
</evidence>
<dbReference type="HOGENOM" id="CLU_1750493_0_0_1"/>
<evidence type="ECO:0000313" key="2">
    <source>
        <dbReference type="EMBL" id="EME88625.1"/>
    </source>
</evidence>
<dbReference type="KEGG" id="pfj:MYCFIDRAFT_79978"/>
<sequence>MLETKRKSFGRPLESEKQRRAGSDSFDEPVPAMPDPHGVGILPDSRNTSINEITPPMTRPPSFVPRKESTALGPIPEAGNTGVKVYVGKLGNVYMFGSIVAGQTDFLYGFGTLWIEKSRLLLRSCGGGITAWKGTNTTNTTFENTLNCV</sequence>
<dbReference type="Proteomes" id="UP000016932">
    <property type="component" value="Unassembled WGS sequence"/>
</dbReference>
<accession>N1Q7H3</accession>
<keyword evidence="3" id="KW-1185">Reference proteome</keyword>
<proteinExistence type="predicted"/>
<dbReference type="EMBL" id="KB446555">
    <property type="protein sequence ID" value="EME88625.1"/>
    <property type="molecule type" value="Genomic_DNA"/>
</dbReference>
<dbReference type="GeneID" id="19341654"/>
<dbReference type="Gene3D" id="2.160.20.10">
    <property type="entry name" value="Single-stranded right-handed beta-helix, Pectin lyase-like"/>
    <property type="match status" value="1"/>
</dbReference>
<feature type="region of interest" description="Disordered" evidence="1">
    <location>
        <begin position="1"/>
        <end position="75"/>
    </location>
</feature>
<organism evidence="2 3">
    <name type="scientific">Pseudocercospora fijiensis (strain CIRAD86)</name>
    <name type="common">Black leaf streak disease fungus</name>
    <name type="synonym">Mycosphaerella fijiensis</name>
    <dbReference type="NCBI Taxonomy" id="383855"/>
    <lineage>
        <taxon>Eukaryota</taxon>
        <taxon>Fungi</taxon>
        <taxon>Dikarya</taxon>
        <taxon>Ascomycota</taxon>
        <taxon>Pezizomycotina</taxon>
        <taxon>Dothideomycetes</taxon>
        <taxon>Dothideomycetidae</taxon>
        <taxon>Mycosphaerellales</taxon>
        <taxon>Mycosphaerellaceae</taxon>
        <taxon>Pseudocercospora</taxon>
    </lineage>
</organism>
<dbReference type="SUPFAM" id="SSF51126">
    <property type="entry name" value="Pectin lyase-like"/>
    <property type="match status" value="1"/>
</dbReference>
<dbReference type="OrthoDB" id="2019149at2759"/>
<feature type="compositionally biased region" description="Basic and acidic residues" evidence="1">
    <location>
        <begin position="13"/>
        <end position="22"/>
    </location>
</feature>
<gene>
    <name evidence="2" type="ORF">MYCFIDRAFT_79978</name>
</gene>
<dbReference type="STRING" id="383855.N1Q7H3"/>
<dbReference type="InterPro" id="IPR012334">
    <property type="entry name" value="Pectin_lyas_fold"/>
</dbReference>
<evidence type="ECO:0000313" key="3">
    <source>
        <dbReference type="Proteomes" id="UP000016932"/>
    </source>
</evidence>
<dbReference type="VEuPathDB" id="FungiDB:MYCFIDRAFT_79978"/>
<dbReference type="InterPro" id="IPR011050">
    <property type="entry name" value="Pectin_lyase_fold/virulence"/>
</dbReference>